<feature type="coiled-coil region" evidence="1">
    <location>
        <begin position="57"/>
        <end position="91"/>
    </location>
</feature>
<dbReference type="Proteomes" id="UP000266673">
    <property type="component" value="Unassembled WGS sequence"/>
</dbReference>
<evidence type="ECO:0000313" key="2">
    <source>
        <dbReference type="EMBL" id="RIB22550.1"/>
    </source>
</evidence>
<proteinExistence type="predicted"/>
<protein>
    <submittedName>
        <fullName evidence="2">Uncharacterized protein</fullName>
    </submittedName>
</protein>
<sequence>ETFKCTELDSEEGKVDLELLQKLVAACDDLILELTLSPEIETADGICTLGPYCENRCEIKRDEKKELEVEMDKYEDERKEEEEDLPNKRIRVAEIGSADEMNTVVPCCENGVEVEKDKTKAYEVEVDKNKDEIDKKDNEDFEVVDKTAKMDYVEGTFESSLETGIDVVIEILWKHRKPTGMDSERKLNKLEEVSLEEKFVDDEPPDESDCDTELTEGTVKVRDCSQGRIEVKIDGTKSPVVVTTVACRMDSSKEKKEEKGKKIVRNSEMPQKNQGLGYLPINGLFTPIFDPEGGFRFAFKLKQPIVGVGN</sequence>
<feature type="non-terminal residue" evidence="2">
    <location>
        <position position="1"/>
    </location>
</feature>
<gene>
    <name evidence="2" type="ORF">C2G38_2295064</name>
</gene>
<accession>A0A397VJA2</accession>
<evidence type="ECO:0000313" key="3">
    <source>
        <dbReference type="Proteomes" id="UP000266673"/>
    </source>
</evidence>
<keyword evidence="1" id="KW-0175">Coiled coil</keyword>
<reference evidence="2 3" key="1">
    <citation type="submission" date="2018-06" db="EMBL/GenBank/DDBJ databases">
        <title>Comparative genomics reveals the genomic features of Rhizophagus irregularis, R. cerebriforme, R. diaphanum and Gigaspora rosea, and their symbiotic lifestyle signature.</title>
        <authorList>
            <person name="Morin E."/>
            <person name="San Clemente H."/>
            <person name="Chen E.C.H."/>
            <person name="De La Providencia I."/>
            <person name="Hainaut M."/>
            <person name="Kuo A."/>
            <person name="Kohler A."/>
            <person name="Murat C."/>
            <person name="Tang N."/>
            <person name="Roy S."/>
            <person name="Loubradou J."/>
            <person name="Henrissat B."/>
            <person name="Grigoriev I.V."/>
            <person name="Corradi N."/>
            <person name="Roux C."/>
            <person name="Martin F.M."/>
        </authorList>
    </citation>
    <scope>NUCLEOTIDE SEQUENCE [LARGE SCALE GENOMIC DNA]</scope>
    <source>
        <strain evidence="2 3">DAOM 194757</strain>
    </source>
</reference>
<name>A0A397VJA2_9GLOM</name>
<comment type="caution">
    <text evidence="2">The sequence shown here is derived from an EMBL/GenBank/DDBJ whole genome shotgun (WGS) entry which is preliminary data.</text>
</comment>
<organism evidence="2 3">
    <name type="scientific">Gigaspora rosea</name>
    <dbReference type="NCBI Taxonomy" id="44941"/>
    <lineage>
        <taxon>Eukaryota</taxon>
        <taxon>Fungi</taxon>
        <taxon>Fungi incertae sedis</taxon>
        <taxon>Mucoromycota</taxon>
        <taxon>Glomeromycotina</taxon>
        <taxon>Glomeromycetes</taxon>
        <taxon>Diversisporales</taxon>
        <taxon>Gigasporaceae</taxon>
        <taxon>Gigaspora</taxon>
    </lineage>
</organism>
<keyword evidence="3" id="KW-1185">Reference proteome</keyword>
<dbReference type="AlphaFoldDB" id="A0A397VJA2"/>
<evidence type="ECO:0000256" key="1">
    <source>
        <dbReference type="SAM" id="Coils"/>
    </source>
</evidence>
<dbReference type="EMBL" id="QKWP01000304">
    <property type="protein sequence ID" value="RIB22550.1"/>
    <property type="molecule type" value="Genomic_DNA"/>
</dbReference>